<keyword evidence="2" id="KW-1185">Reference proteome</keyword>
<gene>
    <name evidence="1" type="ORF">LY89DRAFT_681042</name>
</gene>
<accession>A0A194XPB3</accession>
<dbReference type="Proteomes" id="UP000070700">
    <property type="component" value="Unassembled WGS sequence"/>
</dbReference>
<evidence type="ECO:0000313" key="1">
    <source>
        <dbReference type="EMBL" id="KUJ21577.1"/>
    </source>
</evidence>
<protein>
    <submittedName>
        <fullName evidence="1">Uncharacterized protein</fullName>
    </submittedName>
</protein>
<dbReference type="GeneID" id="28823919"/>
<dbReference type="InParanoid" id="A0A194XPB3"/>
<dbReference type="KEGG" id="psco:LY89DRAFT_681042"/>
<dbReference type="RefSeq" id="XP_018075932.1">
    <property type="nucleotide sequence ID" value="XM_018214193.1"/>
</dbReference>
<dbReference type="EMBL" id="KQ947407">
    <property type="protein sequence ID" value="KUJ21577.1"/>
    <property type="molecule type" value="Genomic_DNA"/>
</dbReference>
<organism evidence="1 2">
    <name type="scientific">Mollisia scopiformis</name>
    <name type="common">Conifer needle endophyte fungus</name>
    <name type="synonym">Phialocephala scopiformis</name>
    <dbReference type="NCBI Taxonomy" id="149040"/>
    <lineage>
        <taxon>Eukaryota</taxon>
        <taxon>Fungi</taxon>
        <taxon>Dikarya</taxon>
        <taxon>Ascomycota</taxon>
        <taxon>Pezizomycotina</taxon>
        <taxon>Leotiomycetes</taxon>
        <taxon>Helotiales</taxon>
        <taxon>Mollisiaceae</taxon>
        <taxon>Mollisia</taxon>
    </lineage>
</organism>
<proteinExistence type="predicted"/>
<reference evidence="1 2" key="1">
    <citation type="submission" date="2015-10" db="EMBL/GenBank/DDBJ databases">
        <title>Full genome of DAOMC 229536 Phialocephala scopiformis, a fungal endophyte of spruce producing the potent anti-insectan compound rugulosin.</title>
        <authorList>
            <consortium name="DOE Joint Genome Institute"/>
            <person name="Walker A.K."/>
            <person name="Frasz S.L."/>
            <person name="Seifert K.A."/>
            <person name="Miller J.D."/>
            <person name="Mondo S.J."/>
            <person name="Labutti K."/>
            <person name="Lipzen A."/>
            <person name="Dockter R."/>
            <person name="Kennedy M."/>
            <person name="Grigoriev I.V."/>
            <person name="Spatafora J.W."/>
        </authorList>
    </citation>
    <scope>NUCLEOTIDE SEQUENCE [LARGE SCALE GENOMIC DNA]</scope>
    <source>
        <strain evidence="1 2">CBS 120377</strain>
    </source>
</reference>
<evidence type="ECO:0000313" key="2">
    <source>
        <dbReference type="Proteomes" id="UP000070700"/>
    </source>
</evidence>
<sequence length="61" mass="7192">MAIMDFVQRFQSLQVQRDNSDELIKVGPSPVHVQATAHTFADRAILCYCLWEFVRDFDRIY</sequence>
<name>A0A194XPB3_MOLSC</name>
<dbReference type="AlphaFoldDB" id="A0A194XPB3"/>